<dbReference type="Pfam" id="PF17137">
    <property type="entry name" value="DUF5110"/>
    <property type="match status" value="1"/>
</dbReference>
<dbReference type="InterPro" id="IPR013780">
    <property type="entry name" value="Glyco_hydro_b"/>
</dbReference>
<dbReference type="Gene3D" id="2.60.40.1180">
    <property type="entry name" value="Golgi alpha-mannosidase II"/>
    <property type="match status" value="2"/>
</dbReference>
<dbReference type="InterPro" id="IPR048395">
    <property type="entry name" value="Glyco_hydro_31_C"/>
</dbReference>
<dbReference type="PANTHER" id="PTHR22762:SF120">
    <property type="entry name" value="HETEROGLYCAN GLUCOSIDASE 1"/>
    <property type="match status" value="1"/>
</dbReference>
<evidence type="ECO:0000259" key="8">
    <source>
        <dbReference type="Pfam" id="PF17137"/>
    </source>
</evidence>
<evidence type="ECO:0000256" key="3">
    <source>
        <dbReference type="ARBA" id="ARBA00023295"/>
    </source>
</evidence>
<feature type="domain" description="Glycoside hydrolase family 31 N-terminal" evidence="7">
    <location>
        <begin position="287"/>
        <end position="366"/>
    </location>
</feature>
<feature type="region of interest" description="Disordered" evidence="5">
    <location>
        <begin position="892"/>
        <end position="914"/>
    </location>
</feature>
<organism evidence="10">
    <name type="scientific">Eiseniibacteriota bacterium</name>
    <dbReference type="NCBI Taxonomy" id="2212470"/>
    <lineage>
        <taxon>Bacteria</taxon>
        <taxon>Candidatus Eiseniibacteriota</taxon>
    </lineage>
</organism>
<dbReference type="GO" id="GO:0004553">
    <property type="term" value="F:hydrolase activity, hydrolyzing O-glycosyl compounds"/>
    <property type="evidence" value="ECO:0007669"/>
    <property type="project" value="InterPro"/>
</dbReference>
<dbReference type="Pfam" id="PF01055">
    <property type="entry name" value="Glyco_hydro_31_2nd"/>
    <property type="match status" value="1"/>
</dbReference>
<dbReference type="InterPro" id="IPR025887">
    <property type="entry name" value="Glyco_hydro_31_N_dom"/>
</dbReference>
<dbReference type="InterPro" id="IPR017853">
    <property type="entry name" value="GH"/>
</dbReference>
<dbReference type="Pfam" id="PF13802">
    <property type="entry name" value="Gal_mutarotas_2"/>
    <property type="match status" value="1"/>
</dbReference>
<protein>
    <submittedName>
        <fullName evidence="10">DUF5110 domain-containing protein</fullName>
    </submittedName>
</protein>
<feature type="compositionally biased region" description="Basic residues" evidence="5">
    <location>
        <begin position="52"/>
        <end position="61"/>
    </location>
</feature>
<evidence type="ECO:0000256" key="2">
    <source>
        <dbReference type="ARBA" id="ARBA00022801"/>
    </source>
</evidence>
<dbReference type="PANTHER" id="PTHR22762">
    <property type="entry name" value="ALPHA-GLUCOSIDASE"/>
    <property type="match status" value="1"/>
</dbReference>
<keyword evidence="3 4" id="KW-0326">Glycosidase</keyword>
<feature type="compositionally biased region" description="Basic and acidic residues" evidence="5">
    <location>
        <begin position="892"/>
        <end position="901"/>
    </location>
</feature>
<dbReference type="SUPFAM" id="SSF74650">
    <property type="entry name" value="Galactose mutarotase-like"/>
    <property type="match status" value="1"/>
</dbReference>
<feature type="compositionally biased region" description="Basic residues" evidence="5">
    <location>
        <begin position="123"/>
        <end position="138"/>
    </location>
</feature>
<comment type="caution">
    <text evidence="10">The sequence shown here is derived from an EMBL/GenBank/DDBJ whole genome shotgun (WGS) entry which is preliminary data.</text>
</comment>
<dbReference type="InterPro" id="IPR030458">
    <property type="entry name" value="Glyco_hydro_31_AS"/>
</dbReference>
<feature type="compositionally biased region" description="Basic and acidic residues" evidence="5">
    <location>
        <begin position="32"/>
        <end position="47"/>
    </location>
</feature>
<dbReference type="CDD" id="cd06604">
    <property type="entry name" value="GH31_glucosidase_II_MalA"/>
    <property type="match status" value="1"/>
</dbReference>
<name>A0A832MKF9_UNCEI</name>
<feature type="compositionally biased region" description="Basic and acidic residues" evidence="5">
    <location>
        <begin position="78"/>
        <end position="88"/>
    </location>
</feature>
<evidence type="ECO:0000256" key="4">
    <source>
        <dbReference type="RuleBase" id="RU361185"/>
    </source>
</evidence>
<dbReference type="GO" id="GO:0030246">
    <property type="term" value="F:carbohydrate binding"/>
    <property type="evidence" value="ECO:0007669"/>
    <property type="project" value="InterPro"/>
</dbReference>
<feature type="domain" description="Glycoside hydrolase family 31 TIM barrel" evidence="6">
    <location>
        <begin position="405"/>
        <end position="733"/>
    </location>
</feature>
<dbReference type="SUPFAM" id="SSF51011">
    <property type="entry name" value="Glycosyl hydrolase domain"/>
    <property type="match status" value="1"/>
</dbReference>
<dbReference type="SUPFAM" id="SSF51445">
    <property type="entry name" value="(Trans)glycosidases"/>
    <property type="match status" value="1"/>
</dbReference>
<feature type="domain" description="Glycosyl hydrolase family 31 C-terminal" evidence="9">
    <location>
        <begin position="742"/>
        <end position="822"/>
    </location>
</feature>
<feature type="domain" description="DUF5110" evidence="8">
    <location>
        <begin position="839"/>
        <end position="902"/>
    </location>
</feature>
<evidence type="ECO:0000256" key="5">
    <source>
        <dbReference type="SAM" id="MobiDB-lite"/>
    </source>
</evidence>
<dbReference type="Gene3D" id="3.20.20.80">
    <property type="entry name" value="Glycosidases"/>
    <property type="match status" value="1"/>
</dbReference>
<sequence length="914" mass="99174">MARASAPSRGPGAGLRAPHPRGASRSVHRRPRSGERGRARGPGDRGRPALASHRRRVRVRQGAHAVAPPGVHGRPRTAARDEVREGASRRRVVVARGVRKLRHRRRAEAQRPRPRDPGPAGRAGRRRAAHGQRLRARVGRGGGDARSVPLAHRRLRPAVSGTDRVLVGAREARRRDRALTGRRFAGFRARHGSSRLCAMRGSRERWRRAVAAASARVVLGLAAALLAAPARSAAPVAEAIGDRIVRFHADAAARAAALPSLALERPWPAVGPAPPRFGVAPAFTVERGGHVVRVATAPGTSLYGTGEVAGPLLRNGRTTVCWNTDAYAYDDRTPSLYQSHPWVLAVRADGSAFGVLADTPGRLVVDLADGIEFRAQGPPFAVIAIERGSPDSVVMALSDLTGRMPMPPKWALGYQQCRFSYAPDREVLRVAREFRRRAIPCDVIWVDIDHMRGFRSFTFDPAGFPDPKALNDSLHALGFRSVWMLDPGLKLDPGWDVYEQGTRGEHWTLAADGAPFVGSVWPGACVFPDFTRAATRAWWAGLVRDFAVCGLDGVWNDMNEPAVFDGPGKTMPETARHRADAGLGGPAAHARYHNVYGMLMARATREGLLAARPGRRPFVLSRANHLGGHRHAAAWTGDNVADWSHLAWSVPMALNLGLSGQPFAGPDIGGYKGPGDAALFARWMGVGALLPFARAHTEKGNPPKEPWAFGPAAEATCRRAIETRYRLLPYLYGAFREAHRTGLPVARPVFFADPRDPALRAEQQAFLLGGDLLVAPELAPDRARPHALPKSGWVEIAPLAPAPGGARDPDLPRLFQRRGSIIPVGPVVQFADERTLDTLEVLVCLDDAGRAEGELYEDAGDGFGFERGEYRLTRFTARRERGGAVRVTARHAGGDWPERPRPIVARVTEAPARR</sequence>
<dbReference type="InterPro" id="IPR011013">
    <property type="entry name" value="Gal_mutarotase_sf_dom"/>
</dbReference>
<evidence type="ECO:0000259" key="6">
    <source>
        <dbReference type="Pfam" id="PF01055"/>
    </source>
</evidence>
<proteinExistence type="inferred from homology"/>
<dbReference type="CDD" id="cd14752">
    <property type="entry name" value="GH31_N"/>
    <property type="match status" value="1"/>
</dbReference>
<dbReference type="EMBL" id="DSQF01000004">
    <property type="protein sequence ID" value="HGZ42390.1"/>
    <property type="molecule type" value="Genomic_DNA"/>
</dbReference>
<dbReference type="AlphaFoldDB" id="A0A832MKF9"/>
<evidence type="ECO:0000259" key="7">
    <source>
        <dbReference type="Pfam" id="PF13802"/>
    </source>
</evidence>
<reference evidence="10" key="1">
    <citation type="journal article" date="2020" name="mSystems">
        <title>Genome- and Community-Level Interaction Insights into Carbon Utilization and Element Cycling Functions of Hydrothermarchaeota in Hydrothermal Sediment.</title>
        <authorList>
            <person name="Zhou Z."/>
            <person name="Liu Y."/>
            <person name="Xu W."/>
            <person name="Pan J."/>
            <person name="Luo Z.H."/>
            <person name="Li M."/>
        </authorList>
    </citation>
    <scope>NUCLEOTIDE SEQUENCE [LARGE SCALE GENOMIC DNA]</scope>
    <source>
        <strain evidence="10">SpSt-381</strain>
    </source>
</reference>
<evidence type="ECO:0000259" key="9">
    <source>
        <dbReference type="Pfam" id="PF21365"/>
    </source>
</evidence>
<accession>A0A832MKF9</accession>
<dbReference type="PROSITE" id="PS00129">
    <property type="entry name" value="GLYCOSYL_HYDROL_F31_1"/>
    <property type="match status" value="1"/>
</dbReference>
<keyword evidence="2 4" id="KW-0378">Hydrolase</keyword>
<feature type="compositionally biased region" description="Basic residues" evidence="5">
    <location>
        <begin position="89"/>
        <end position="106"/>
    </location>
</feature>
<gene>
    <name evidence="10" type="ORF">ENR23_03005</name>
</gene>
<comment type="similarity">
    <text evidence="1 4">Belongs to the glycosyl hydrolase 31 family.</text>
</comment>
<dbReference type="GO" id="GO:0005975">
    <property type="term" value="P:carbohydrate metabolic process"/>
    <property type="evidence" value="ECO:0007669"/>
    <property type="project" value="InterPro"/>
</dbReference>
<dbReference type="InterPro" id="IPR000322">
    <property type="entry name" value="Glyco_hydro_31_TIM"/>
</dbReference>
<feature type="compositionally biased region" description="Basic and acidic residues" evidence="5">
    <location>
        <begin position="107"/>
        <end position="116"/>
    </location>
</feature>
<feature type="region of interest" description="Disordered" evidence="5">
    <location>
        <begin position="1"/>
        <end position="147"/>
    </location>
</feature>
<dbReference type="Gene3D" id="2.60.40.1760">
    <property type="entry name" value="glycosyl hydrolase (family 31)"/>
    <property type="match status" value="1"/>
</dbReference>
<dbReference type="InterPro" id="IPR033403">
    <property type="entry name" value="DUF5110"/>
</dbReference>
<evidence type="ECO:0000256" key="1">
    <source>
        <dbReference type="ARBA" id="ARBA00007806"/>
    </source>
</evidence>
<dbReference type="Pfam" id="PF21365">
    <property type="entry name" value="Glyco_hydro_31_3rd"/>
    <property type="match status" value="1"/>
</dbReference>
<evidence type="ECO:0000313" key="10">
    <source>
        <dbReference type="EMBL" id="HGZ42390.1"/>
    </source>
</evidence>